<protein>
    <submittedName>
        <fullName evidence="1">Uncharacterized protein</fullName>
    </submittedName>
</protein>
<evidence type="ECO:0000313" key="1">
    <source>
        <dbReference type="EMBL" id="KAH0467987.1"/>
    </source>
</evidence>
<comment type="caution">
    <text evidence="1">The sequence shown here is derived from an EMBL/GenBank/DDBJ whole genome shotgun (WGS) entry which is preliminary data.</text>
</comment>
<evidence type="ECO:0000313" key="2">
    <source>
        <dbReference type="Proteomes" id="UP000775213"/>
    </source>
</evidence>
<name>A0AAV7HJH6_DENCH</name>
<proteinExistence type="predicted"/>
<accession>A0AAV7HJH6</accession>
<sequence length="140" mass="15915">MNDLETISRNNEDVLVEPQLLQNVQNVHNEVENFNDAGMIELYNLSNVQGVNQEASQNISINENRDVKDGEFVDEQMLAIIMPAILNKNLSELVTRVDNKECTNFSPIPSLMNVQDNGLEGRMEEGEFVLCSNPMEEFPW</sequence>
<gene>
    <name evidence="1" type="ORF">IEQ34_003020</name>
</gene>
<keyword evidence="2" id="KW-1185">Reference proteome</keyword>
<dbReference type="EMBL" id="JAGFBR010000004">
    <property type="protein sequence ID" value="KAH0467987.1"/>
    <property type="molecule type" value="Genomic_DNA"/>
</dbReference>
<organism evidence="1 2">
    <name type="scientific">Dendrobium chrysotoxum</name>
    <name type="common">Orchid</name>
    <dbReference type="NCBI Taxonomy" id="161865"/>
    <lineage>
        <taxon>Eukaryota</taxon>
        <taxon>Viridiplantae</taxon>
        <taxon>Streptophyta</taxon>
        <taxon>Embryophyta</taxon>
        <taxon>Tracheophyta</taxon>
        <taxon>Spermatophyta</taxon>
        <taxon>Magnoliopsida</taxon>
        <taxon>Liliopsida</taxon>
        <taxon>Asparagales</taxon>
        <taxon>Orchidaceae</taxon>
        <taxon>Epidendroideae</taxon>
        <taxon>Malaxideae</taxon>
        <taxon>Dendrobiinae</taxon>
        <taxon>Dendrobium</taxon>
    </lineage>
</organism>
<dbReference type="Proteomes" id="UP000775213">
    <property type="component" value="Unassembled WGS sequence"/>
</dbReference>
<reference evidence="1 2" key="1">
    <citation type="journal article" date="2021" name="Hortic Res">
        <title>Chromosome-scale assembly of the Dendrobium chrysotoxum genome enhances the understanding of orchid evolution.</title>
        <authorList>
            <person name="Zhang Y."/>
            <person name="Zhang G.Q."/>
            <person name="Zhang D."/>
            <person name="Liu X.D."/>
            <person name="Xu X.Y."/>
            <person name="Sun W.H."/>
            <person name="Yu X."/>
            <person name="Zhu X."/>
            <person name="Wang Z.W."/>
            <person name="Zhao X."/>
            <person name="Zhong W.Y."/>
            <person name="Chen H."/>
            <person name="Yin W.L."/>
            <person name="Huang T."/>
            <person name="Niu S.C."/>
            <person name="Liu Z.J."/>
        </authorList>
    </citation>
    <scope>NUCLEOTIDE SEQUENCE [LARGE SCALE GENOMIC DNA]</scope>
    <source>
        <strain evidence="1">Lindl</strain>
    </source>
</reference>
<dbReference type="AlphaFoldDB" id="A0AAV7HJH6"/>